<keyword evidence="3" id="KW-1185">Reference proteome</keyword>
<dbReference type="AlphaFoldDB" id="A0AAD1Y5D6"/>
<feature type="region of interest" description="Disordered" evidence="1">
    <location>
        <begin position="135"/>
        <end position="162"/>
    </location>
</feature>
<evidence type="ECO:0000313" key="3">
    <source>
        <dbReference type="Proteomes" id="UP001295684"/>
    </source>
</evidence>
<feature type="region of interest" description="Disordered" evidence="1">
    <location>
        <begin position="1"/>
        <end position="38"/>
    </location>
</feature>
<feature type="compositionally biased region" description="Basic residues" evidence="1">
    <location>
        <begin position="16"/>
        <end position="37"/>
    </location>
</feature>
<accession>A0AAD1Y5D6</accession>
<reference evidence="2" key="1">
    <citation type="submission" date="2023-07" db="EMBL/GenBank/DDBJ databases">
        <authorList>
            <consortium name="AG Swart"/>
            <person name="Singh M."/>
            <person name="Singh A."/>
            <person name="Seah K."/>
            <person name="Emmerich C."/>
        </authorList>
    </citation>
    <scope>NUCLEOTIDE SEQUENCE</scope>
    <source>
        <strain evidence="2">DP1</strain>
    </source>
</reference>
<evidence type="ECO:0000256" key="1">
    <source>
        <dbReference type="SAM" id="MobiDB-lite"/>
    </source>
</evidence>
<evidence type="ECO:0000313" key="2">
    <source>
        <dbReference type="EMBL" id="CAI2384565.1"/>
    </source>
</evidence>
<dbReference type="Proteomes" id="UP001295684">
    <property type="component" value="Unassembled WGS sequence"/>
</dbReference>
<protein>
    <submittedName>
        <fullName evidence="2">Uncharacterized protein</fullName>
    </submittedName>
</protein>
<sequence length="209" mass="24134">MSGIRKRLSSYITTPKNKRGRNRRKLTASSTRKKKEQKLKIQQTDFQNYQPTLMEDSLKDIILGKKNMPTFGYPLMNFDQVGSESSKTSKASQAHNRNAKIQNDKQEYSLLELLYTHAKQKKMMSDVYTGFTRGVPLRRVSPNDSKNKENSVPPQNSKQTDYFHGNLKFKNNYRMSVMAPEVSKPVSKYSENLKISIGPLLKPKRMNYS</sequence>
<gene>
    <name evidence="2" type="ORF">ECRASSUSDP1_LOCUS26098</name>
</gene>
<dbReference type="EMBL" id="CAMPGE010026903">
    <property type="protein sequence ID" value="CAI2384565.1"/>
    <property type="molecule type" value="Genomic_DNA"/>
</dbReference>
<comment type="caution">
    <text evidence="2">The sequence shown here is derived from an EMBL/GenBank/DDBJ whole genome shotgun (WGS) entry which is preliminary data.</text>
</comment>
<feature type="compositionally biased region" description="Polar residues" evidence="1">
    <location>
        <begin position="150"/>
        <end position="160"/>
    </location>
</feature>
<proteinExistence type="predicted"/>
<name>A0AAD1Y5D6_EUPCR</name>
<organism evidence="2 3">
    <name type="scientific">Euplotes crassus</name>
    <dbReference type="NCBI Taxonomy" id="5936"/>
    <lineage>
        <taxon>Eukaryota</taxon>
        <taxon>Sar</taxon>
        <taxon>Alveolata</taxon>
        <taxon>Ciliophora</taxon>
        <taxon>Intramacronucleata</taxon>
        <taxon>Spirotrichea</taxon>
        <taxon>Hypotrichia</taxon>
        <taxon>Euplotida</taxon>
        <taxon>Euplotidae</taxon>
        <taxon>Moneuplotes</taxon>
    </lineage>
</organism>